<accession>A0ABR4PPQ6</accession>
<evidence type="ECO:0000313" key="7">
    <source>
        <dbReference type="Proteomes" id="UP001629113"/>
    </source>
</evidence>
<name>A0ABR4PPQ6_9HELO</name>
<dbReference type="InterPro" id="IPR001128">
    <property type="entry name" value="Cyt_P450"/>
</dbReference>
<evidence type="ECO:0000256" key="4">
    <source>
        <dbReference type="ARBA" id="ARBA00023004"/>
    </source>
</evidence>
<dbReference type="PRINTS" id="PR00385">
    <property type="entry name" value="P450"/>
</dbReference>
<dbReference type="InterPro" id="IPR002403">
    <property type="entry name" value="Cyt_P450_E_grp-IV"/>
</dbReference>
<reference evidence="6 7" key="1">
    <citation type="submission" date="2024-06" db="EMBL/GenBank/DDBJ databases">
        <title>Complete genome of Phlyctema vagabunda strain 19-DSS-EL-015.</title>
        <authorList>
            <person name="Fiorenzani C."/>
        </authorList>
    </citation>
    <scope>NUCLEOTIDE SEQUENCE [LARGE SCALE GENOMIC DNA]</scope>
    <source>
        <strain evidence="6 7">19-DSS-EL-015</strain>
    </source>
</reference>
<evidence type="ECO:0000256" key="5">
    <source>
        <dbReference type="SAM" id="Phobius"/>
    </source>
</evidence>
<evidence type="ECO:0000256" key="2">
    <source>
        <dbReference type="ARBA" id="ARBA00010617"/>
    </source>
</evidence>
<keyword evidence="5" id="KW-0472">Membrane</keyword>
<dbReference type="CDD" id="cd11060">
    <property type="entry name" value="CYP57A1-like"/>
    <property type="match status" value="1"/>
</dbReference>
<dbReference type="EMBL" id="JBFCZG010000002">
    <property type="protein sequence ID" value="KAL3425365.1"/>
    <property type="molecule type" value="Genomic_DNA"/>
</dbReference>
<keyword evidence="3" id="KW-0479">Metal-binding</keyword>
<feature type="transmembrane region" description="Helical" evidence="5">
    <location>
        <begin position="70"/>
        <end position="92"/>
    </location>
</feature>
<proteinExistence type="inferred from homology"/>
<dbReference type="Proteomes" id="UP001629113">
    <property type="component" value="Unassembled WGS sequence"/>
</dbReference>
<keyword evidence="5" id="KW-1133">Transmembrane helix</keyword>
<keyword evidence="5" id="KW-0812">Transmembrane</keyword>
<dbReference type="Pfam" id="PF00067">
    <property type="entry name" value="p450"/>
    <property type="match status" value="1"/>
</dbReference>
<organism evidence="6 7">
    <name type="scientific">Phlyctema vagabunda</name>
    <dbReference type="NCBI Taxonomy" id="108571"/>
    <lineage>
        <taxon>Eukaryota</taxon>
        <taxon>Fungi</taxon>
        <taxon>Dikarya</taxon>
        <taxon>Ascomycota</taxon>
        <taxon>Pezizomycotina</taxon>
        <taxon>Leotiomycetes</taxon>
        <taxon>Helotiales</taxon>
        <taxon>Dermateaceae</taxon>
        <taxon>Phlyctema</taxon>
    </lineage>
</organism>
<comment type="caution">
    <text evidence="6">The sequence shown here is derived from an EMBL/GenBank/DDBJ whole genome shotgun (WGS) entry which is preliminary data.</text>
</comment>
<comment type="similarity">
    <text evidence="2">Belongs to the cytochrome P450 family.</text>
</comment>
<dbReference type="Gene3D" id="1.10.630.10">
    <property type="entry name" value="Cytochrome P450"/>
    <property type="match status" value="1"/>
</dbReference>
<sequence length="566" mass="63272">MEICSLSNRRAAALLMPTFRWQKKEIPCNSSRLQVAGRRIVMSLTDIPLTATRSSSSSSSTMSPLSSSMALFWSTSAVLYVGIAGLVIAFVVHRFFIWHRLRHIPGPTVGSLSMLWMLRNTMAGQMHLALQKVCDEYGSLTRVGPNELVTSDPETVRRIWAVRSPYRRGNFYDAIRFDPSRDNLLSMRSEEGHTALKAKMAPGYSGKENEALESTIDDQITSFVSLIERKYVSTASMFRPVDFARIVQYFTLDVISDVAFGRPFGFLTTDSDVHDYIKMTEESMPIMMFISVNPWIANLIQTRLFSWLLPSEKDRLGFGKFISVAKSVVAERFGENKVERKDMLGSFIRNGLTQEEAGSETLLQIIAGSDTTATAIRATLLHLMSTPSAYNALQAEIDNGILAGNISSPATDAEGRRLPFLQAVIKEGLRIWPPVTGLMSKTVPKGGDILNGVFVPGGTEVGYCAWGLQRIKSIYGEDADVFRPERWLDPDPDRVREMEKTVELVFVYGKWQCPGKSVAAIELNKVFIELFRRFDFALVNPSNPWKTSCAGIHIQSDLFVRVTKRA</sequence>
<dbReference type="InterPro" id="IPR050121">
    <property type="entry name" value="Cytochrome_P450_monoxygenase"/>
</dbReference>
<dbReference type="InterPro" id="IPR036396">
    <property type="entry name" value="Cyt_P450_sf"/>
</dbReference>
<evidence type="ECO:0000256" key="1">
    <source>
        <dbReference type="ARBA" id="ARBA00001971"/>
    </source>
</evidence>
<dbReference type="PANTHER" id="PTHR24305">
    <property type="entry name" value="CYTOCHROME P450"/>
    <property type="match status" value="1"/>
</dbReference>
<evidence type="ECO:0000256" key="3">
    <source>
        <dbReference type="ARBA" id="ARBA00022723"/>
    </source>
</evidence>
<evidence type="ECO:0000313" key="6">
    <source>
        <dbReference type="EMBL" id="KAL3425365.1"/>
    </source>
</evidence>
<gene>
    <name evidence="6" type="ORF">PVAG01_02156</name>
</gene>
<comment type="cofactor">
    <cofactor evidence="1">
        <name>heme</name>
        <dbReference type="ChEBI" id="CHEBI:30413"/>
    </cofactor>
</comment>
<dbReference type="SUPFAM" id="SSF48264">
    <property type="entry name" value="Cytochrome P450"/>
    <property type="match status" value="1"/>
</dbReference>
<protein>
    <submittedName>
        <fullName evidence="6">Benzoate 4-monooxygenase cytochrome p450</fullName>
    </submittedName>
</protein>
<keyword evidence="4" id="KW-0408">Iron</keyword>
<dbReference type="PRINTS" id="PR00465">
    <property type="entry name" value="EP450IV"/>
</dbReference>
<keyword evidence="7" id="KW-1185">Reference proteome</keyword>
<dbReference type="PANTHER" id="PTHR24305:SF168">
    <property type="entry name" value="P450, PUTATIVE (EUROFUNG)-RELATED"/>
    <property type="match status" value="1"/>
</dbReference>